<dbReference type="EMBL" id="BAAANO010000035">
    <property type="protein sequence ID" value="GAA2014918.1"/>
    <property type="molecule type" value="Genomic_DNA"/>
</dbReference>
<dbReference type="InterPro" id="IPR007343">
    <property type="entry name" value="Uncharacterised_pept_Zn_put"/>
</dbReference>
<evidence type="ECO:0000256" key="2">
    <source>
        <dbReference type="ARBA" id="ARBA00022692"/>
    </source>
</evidence>
<organism evidence="6 7">
    <name type="scientific">Brevibacterium samyangense</name>
    <dbReference type="NCBI Taxonomy" id="366888"/>
    <lineage>
        <taxon>Bacteria</taxon>
        <taxon>Bacillati</taxon>
        <taxon>Actinomycetota</taxon>
        <taxon>Actinomycetes</taxon>
        <taxon>Micrococcales</taxon>
        <taxon>Brevibacteriaceae</taxon>
        <taxon>Brevibacterium</taxon>
    </lineage>
</organism>
<gene>
    <name evidence="6" type="ORF">GCM10009755_28360</name>
</gene>
<proteinExistence type="predicted"/>
<dbReference type="PANTHER" id="PTHR30168:SF0">
    <property type="entry name" value="INNER MEMBRANE PROTEIN"/>
    <property type="match status" value="1"/>
</dbReference>
<keyword evidence="4 5" id="KW-0472">Membrane</keyword>
<evidence type="ECO:0000256" key="3">
    <source>
        <dbReference type="ARBA" id="ARBA00022989"/>
    </source>
</evidence>
<sequence length="336" mass="35575">MVMEYQGSFRRGFEPFKCIRLYAAAMTFDPNARLDASQVSTRRGGGGGGFRRPGVTIGGGLGGMAVMIVLALIFGPQVLTGGGALSFDDYLQVEDEYSGGAGGDTDLAATCRTGADANAHVECRAVGTVNALNAYWPDGAAALGVDYRMPSVVLTGGTWQTACGQGTSAMGPFYCSADETVYLDVTFFEQLRAVYGADEGALPEEYVLAHEFGHHIQHLTGAMQYVRPGDTGPQSSGVRLELQADCYAGVWAANAAVTPDPRSGEPFLEPLTQEDISDALSAAEVIGDDHIQEMSGGRVMPESFTHGSSEQRQTWFLTGYRSGDPSSCDTFSPARV</sequence>
<dbReference type="Pfam" id="PF04228">
    <property type="entry name" value="Zn_peptidase"/>
    <property type="match status" value="1"/>
</dbReference>
<evidence type="ECO:0000313" key="7">
    <source>
        <dbReference type="Proteomes" id="UP001500755"/>
    </source>
</evidence>
<keyword evidence="7" id="KW-1185">Reference proteome</keyword>
<evidence type="ECO:0000256" key="4">
    <source>
        <dbReference type="ARBA" id="ARBA00023136"/>
    </source>
</evidence>
<comment type="caution">
    <text evidence="6">The sequence shown here is derived from an EMBL/GenBank/DDBJ whole genome shotgun (WGS) entry which is preliminary data.</text>
</comment>
<dbReference type="SUPFAM" id="SSF55486">
    <property type="entry name" value="Metalloproteases ('zincins'), catalytic domain"/>
    <property type="match status" value="1"/>
</dbReference>
<protein>
    <submittedName>
        <fullName evidence="6">Neutral zinc metallopeptidase</fullName>
    </submittedName>
</protein>
<evidence type="ECO:0000313" key="6">
    <source>
        <dbReference type="EMBL" id="GAA2014918.1"/>
    </source>
</evidence>
<dbReference type="PANTHER" id="PTHR30168">
    <property type="entry name" value="PUTATIVE MEMBRANE PROTEIN YPFJ"/>
    <property type="match status" value="1"/>
</dbReference>
<accession>A0ABP5F3B2</accession>
<dbReference type="Proteomes" id="UP001500755">
    <property type="component" value="Unassembled WGS sequence"/>
</dbReference>
<comment type="subcellular location">
    <subcellularLocation>
        <location evidence="1">Membrane</location>
        <topology evidence="1">Single-pass membrane protein</topology>
    </subcellularLocation>
</comment>
<keyword evidence="2 5" id="KW-0812">Transmembrane</keyword>
<name>A0ABP5F3B2_9MICO</name>
<evidence type="ECO:0000256" key="5">
    <source>
        <dbReference type="SAM" id="Phobius"/>
    </source>
</evidence>
<evidence type="ECO:0000256" key="1">
    <source>
        <dbReference type="ARBA" id="ARBA00004167"/>
    </source>
</evidence>
<feature type="transmembrane region" description="Helical" evidence="5">
    <location>
        <begin position="55"/>
        <end position="75"/>
    </location>
</feature>
<keyword evidence="3 5" id="KW-1133">Transmembrane helix</keyword>
<reference evidence="7" key="1">
    <citation type="journal article" date="2019" name="Int. J. Syst. Evol. Microbiol.">
        <title>The Global Catalogue of Microorganisms (GCM) 10K type strain sequencing project: providing services to taxonomists for standard genome sequencing and annotation.</title>
        <authorList>
            <consortium name="The Broad Institute Genomics Platform"/>
            <consortium name="The Broad Institute Genome Sequencing Center for Infectious Disease"/>
            <person name="Wu L."/>
            <person name="Ma J."/>
        </authorList>
    </citation>
    <scope>NUCLEOTIDE SEQUENCE [LARGE SCALE GENOMIC DNA]</scope>
    <source>
        <strain evidence="7">JCM 14546</strain>
    </source>
</reference>